<dbReference type="PANTHER" id="PTHR28025:SF1">
    <property type="entry name" value="DASH COMPLEX SUBUNIT DAD1"/>
    <property type="match status" value="1"/>
</dbReference>
<evidence type="ECO:0000256" key="15">
    <source>
        <dbReference type="ARBA" id="ARBA00023328"/>
    </source>
</evidence>
<dbReference type="GO" id="GO:0051010">
    <property type="term" value="F:microtubule plus-end binding"/>
    <property type="evidence" value="ECO:0007669"/>
    <property type="project" value="TreeGrafter"/>
</dbReference>
<dbReference type="GO" id="GO:0005876">
    <property type="term" value="C:spindle microtubule"/>
    <property type="evidence" value="ECO:0007669"/>
    <property type="project" value="TreeGrafter"/>
</dbReference>
<evidence type="ECO:0000256" key="14">
    <source>
        <dbReference type="ARBA" id="ARBA00023306"/>
    </source>
</evidence>
<evidence type="ECO:0000256" key="11">
    <source>
        <dbReference type="ARBA" id="ARBA00022838"/>
    </source>
</evidence>
<feature type="region of interest" description="Disordered" evidence="17">
    <location>
        <begin position="74"/>
        <end position="94"/>
    </location>
</feature>
<evidence type="ECO:0000256" key="17">
    <source>
        <dbReference type="SAM" id="MobiDB-lite"/>
    </source>
</evidence>
<proteinExistence type="inferred from homology"/>
<keyword evidence="9" id="KW-0493">Microtubule</keyword>
<accession>A0A6G1FXG6</accession>
<feature type="non-terminal residue" evidence="18">
    <location>
        <position position="94"/>
    </location>
</feature>
<dbReference type="Proteomes" id="UP000504638">
    <property type="component" value="Unplaced"/>
</dbReference>
<keyword evidence="7" id="KW-0963">Cytoplasm</keyword>
<evidence type="ECO:0000256" key="13">
    <source>
        <dbReference type="ARBA" id="ARBA00023242"/>
    </source>
</evidence>
<keyword evidence="11" id="KW-0995">Kinetochore</keyword>
<reference evidence="20" key="2">
    <citation type="submission" date="2020-04" db="EMBL/GenBank/DDBJ databases">
        <authorList>
            <consortium name="NCBI Genome Project"/>
        </authorList>
    </citation>
    <scope>NUCLEOTIDE SEQUENCE</scope>
    <source>
        <strain evidence="20">CBS 781.70</strain>
    </source>
</reference>
<gene>
    <name evidence="18 20" type="ORF">P152DRAFT_376787</name>
</gene>
<evidence type="ECO:0000313" key="18">
    <source>
        <dbReference type="EMBL" id="KAF1810402.1"/>
    </source>
</evidence>
<dbReference type="EMBL" id="ML975166">
    <property type="protein sequence ID" value="KAF1810402.1"/>
    <property type="molecule type" value="Genomic_DNA"/>
</dbReference>
<evidence type="ECO:0000256" key="10">
    <source>
        <dbReference type="ARBA" id="ARBA00022776"/>
    </source>
</evidence>
<dbReference type="OrthoDB" id="5566853at2759"/>
<reference evidence="20" key="3">
    <citation type="submission" date="2025-04" db="UniProtKB">
        <authorList>
            <consortium name="RefSeq"/>
        </authorList>
    </citation>
    <scope>IDENTIFICATION</scope>
    <source>
        <strain evidence="20">CBS 781.70</strain>
    </source>
</reference>
<reference evidence="18 20" key="1">
    <citation type="submission" date="2020-01" db="EMBL/GenBank/DDBJ databases">
        <authorList>
            <consortium name="DOE Joint Genome Institute"/>
            <person name="Haridas S."/>
            <person name="Albert R."/>
            <person name="Binder M."/>
            <person name="Bloem J."/>
            <person name="Labutti K."/>
            <person name="Salamov A."/>
            <person name="Andreopoulos B."/>
            <person name="Baker S.E."/>
            <person name="Barry K."/>
            <person name="Bills G."/>
            <person name="Bluhm B.H."/>
            <person name="Cannon C."/>
            <person name="Castanera R."/>
            <person name="Culley D.E."/>
            <person name="Daum C."/>
            <person name="Ezra D."/>
            <person name="Gonzalez J.B."/>
            <person name="Henrissat B."/>
            <person name="Kuo A."/>
            <person name="Liang C."/>
            <person name="Lipzen A."/>
            <person name="Lutzoni F."/>
            <person name="Magnuson J."/>
            <person name="Mondo S."/>
            <person name="Nolan M."/>
            <person name="Ohm R."/>
            <person name="Pangilinan J."/>
            <person name="Park H.-J."/>
            <person name="Ramirez L."/>
            <person name="Alfaro M."/>
            <person name="Sun H."/>
            <person name="Tritt A."/>
            <person name="Yoshinaga Y."/>
            <person name="Zwiers L.-H."/>
            <person name="Turgeon B.G."/>
            <person name="Goodwin S.B."/>
            <person name="Spatafora J.W."/>
            <person name="Crous P.W."/>
            <person name="Grigoriev I.V."/>
        </authorList>
    </citation>
    <scope>NUCLEOTIDE SEQUENCE</scope>
    <source>
        <strain evidence="18 20">CBS 781.70</strain>
    </source>
</reference>
<comment type="subcellular location">
    <subcellularLocation>
        <location evidence="3">Chromosome</location>
        <location evidence="3">Centromere</location>
        <location evidence="3">Kinetochore</location>
    </subcellularLocation>
    <subcellularLocation>
        <location evidence="2">Cytoplasm</location>
        <location evidence="2">Cytoskeleton</location>
        <location evidence="2">Spindle</location>
    </subcellularLocation>
    <subcellularLocation>
        <location evidence="1">Nucleus</location>
    </subcellularLocation>
</comment>
<evidence type="ECO:0000256" key="2">
    <source>
        <dbReference type="ARBA" id="ARBA00004186"/>
    </source>
</evidence>
<keyword evidence="14" id="KW-0131">Cell cycle</keyword>
<evidence type="ECO:0000256" key="12">
    <source>
        <dbReference type="ARBA" id="ARBA00023212"/>
    </source>
</evidence>
<evidence type="ECO:0000313" key="20">
    <source>
        <dbReference type="RefSeq" id="XP_033532033.1"/>
    </source>
</evidence>
<keyword evidence="6" id="KW-0158">Chromosome</keyword>
<evidence type="ECO:0000256" key="8">
    <source>
        <dbReference type="ARBA" id="ARBA00022618"/>
    </source>
</evidence>
<evidence type="ECO:0000256" key="1">
    <source>
        <dbReference type="ARBA" id="ARBA00004123"/>
    </source>
</evidence>
<evidence type="ECO:0000313" key="19">
    <source>
        <dbReference type="Proteomes" id="UP000504638"/>
    </source>
</evidence>
<dbReference type="InterPro" id="IPR013958">
    <property type="entry name" value="DASH_Dad1"/>
</dbReference>
<protein>
    <recommendedName>
        <fullName evidence="5">DASH complex subunit DAD1</fullName>
    </recommendedName>
    <alternativeName>
        <fullName evidence="16">Outer kinetochore protein DAD1</fullName>
    </alternativeName>
</protein>
<keyword evidence="8" id="KW-0132">Cell division</keyword>
<dbReference type="GeneID" id="54416206"/>
<keyword evidence="10" id="KW-0498">Mitosis</keyword>
<dbReference type="PANTHER" id="PTHR28025">
    <property type="entry name" value="DASH COMPLEX SUBUNIT DAD1"/>
    <property type="match status" value="1"/>
</dbReference>
<keyword evidence="13" id="KW-0539">Nucleus</keyword>
<dbReference type="AlphaFoldDB" id="A0A6G1FXG6"/>
<dbReference type="GO" id="GO:0051301">
    <property type="term" value="P:cell division"/>
    <property type="evidence" value="ECO:0007669"/>
    <property type="project" value="UniProtKB-KW"/>
</dbReference>
<keyword evidence="12" id="KW-0206">Cytoskeleton</keyword>
<evidence type="ECO:0000256" key="6">
    <source>
        <dbReference type="ARBA" id="ARBA00022454"/>
    </source>
</evidence>
<dbReference type="GO" id="GO:0042729">
    <property type="term" value="C:DASH complex"/>
    <property type="evidence" value="ECO:0007669"/>
    <property type="project" value="InterPro"/>
</dbReference>
<evidence type="ECO:0000256" key="4">
    <source>
        <dbReference type="ARBA" id="ARBA00010146"/>
    </source>
</evidence>
<keyword evidence="19" id="KW-1185">Reference proteome</keyword>
<dbReference type="GO" id="GO:0044732">
    <property type="term" value="C:mitotic spindle pole body"/>
    <property type="evidence" value="ECO:0007669"/>
    <property type="project" value="TreeGrafter"/>
</dbReference>
<dbReference type="Pfam" id="PF08649">
    <property type="entry name" value="DASH_Dad1"/>
    <property type="match status" value="1"/>
</dbReference>
<name>A0A6G1FXG6_9PEZI</name>
<feature type="non-terminal residue" evidence="18">
    <location>
        <position position="1"/>
    </location>
</feature>
<evidence type="ECO:0000256" key="3">
    <source>
        <dbReference type="ARBA" id="ARBA00004629"/>
    </source>
</evidence>
<sequence>AANASTGSQGAANGGSPSTYFEQQRAILVGEISQSLEHTLQNLNKLNLSLESVIQVGNELGSVEALWSQFENFMGKEEQREDQADETAVKEEEE</sequence>
<dbReference type="GO" id="GO:0072686">
    <property type="term" value="C:mitotic spindle"/>
    <property type="evidence" value="ECO:0007669"/>
    <property type="project" value="InterPro"/>
</dbReference>
<evidence type="ECO:0000256" key="5">
    <source>
        <dbReference type="ARBA" id="ARBA00020261"/>
    </source>
</evidence>
<evidence type="ECO:0000256" key="16">
    <source>
        <dbReference type="ARBA" id="ARBA00030566"/>
    </source>
</evidence>
<keyword evidence="15" id="KW-0137">Centromere</keyword>
<evidence type="ECO:0000256" key="7">
    <source>
        <dbReference type="ARBA" id="ARBA00022490"/>
    </source>
</evidence>
<organism evidence="18">
    <name type="scientific">Eremomyces bilateralis CBS 781.70</name>
    <dbReference type="NCBI Taxonomy" id="1392243"/>
    <lineage>
        <taxon>Eukaryota</taxon>
        <taxon>Fungi</taxon>
        <taxon>Dikarya</taxon>
        <taxon>Ascomycota</taxon>
        <taxon>Pezizomycotina</taxon>
        <taxon>Dothideomycetes</taxon>
        <taxon>Dothideomycetes incertae sedis</taxon>
        <taxon>Eremomycetales</taxon>
        <taxon>Eremomycetaceae</taxon>
        <taxon>Eremomyces</taxon>
    </lineage>
</organism>
<comment type="similarity">
    <text evidence="4">Belongs to the DASH complex DAD1 family.</text>
</comment>
<evidence type="ECO:0000256" key="9">
    <source>
        <dbReference type="ARBA" id="ARBA00022701"/>
    </source>
</evidence>
<dbReference type="RefSeq" id="XP_033532033.1">
    <property type="nucleotide sequence ID" value="XM_033675636.1"/>
</dbReference>